<keyword evidence="9" id="KW-0862">Zinc</keyword>
<feature type="domain" description="Lariat debranching enzyme C-terminal" evidence="13">
    <location>
        <begin position="238"/>
        <end position="385"/>
    </location>
</feature>
<protein>
    <recommendedName>
        <fullName evidence="13">Lariat debranching enzyme C-terminal domain-containing protein</fullName>
    </recommendedName>
</protein>
<dbReference type="PANTHER" id="PTHR12849">
    <property type="entry name" value="RNA LARIAT DEBRANCHING ENZYME"/>
    <property type="match status" value="1"/>
</dbReference>
<keyword evidence="12" id="KW-0539">Nucleus</keyword>
<accession>A0AAV2ZFY8</accession>
<dbReference type="InterPro" id="IPR041816">
    <property type="entry name" value="Dbr1_N"/>
</dbReference>
<dbReference type="Pfam" id="PF05011">
    <property type="entry name" value="DBR1"/>
    <property type="match status" value="1"/>
</dbReference>
<dbReference type="Proteomes" id="UP001146120">
    <property type="component" value="Unassembled WGS sequence"/>
</dbReference>
<evidence type="ECO:0000256" key="6">
    <source>
        <dbReference type="ARBA" id="ARBA00022664"/>
    </source>
</evidence>
<dbReference type="CDD" id="cd00844">
    <property type="entry name" value="MPP_Dbr1_N"/>
    <property type="match status" value="1"/>
</dbReference>
<comment type="caution">
    <text evidence="14">The sequence shown here is derived from an EMBL/GenBank/DDBJ whole genome shotgun (WGS) entry which is preliminary data.</text>
</comment>
<keyword evidence="8" id="KW-0378">Hydrolase</keyword>
<name>A0AAV2ZFY8_9STRA</name>
<evidence type="ECO:0000256" key="1">
    <source>
        <dbReference type="ARBA" id="ARBA00001936"/>
    </source>
</evidence>
<dbReference type="SMART" id="SM01124">
    <property type="entry name" value="DBR1"/>
    <property type="match status" value="1"/>
</dbReference>
<reference evidence="14" key="2">
    <citation type="journal article" date="2023" name="Microbiol Resour">
        <title>Decontamination and Annotation of the Draft Genome Sequence of the Oomycete Lagenidium giganteum ARSEF 373.</title>
        <authorList>
            <person name="Morgan W.R."/>
            <person name="Tartar A."/>
        </authorList>
    </citation>
    <scope>NUCLEOTIDE SEQUENCE</scope>
    <source>
        <strain evidence="14">ARSEF 373</strain>
    </source>
</reference>
<dbReference type="Gene3D" id="3.60.21.10">
    <property type="match status" value="1"/>
</dbReference>
<evidence type="ECO:0000256" key="3">
    <source>
        <dbReference type="ARBA" id="ARBA00001954"/>
    </source>
</evidence>
<keyword evidence="10" id="KW-0408">Iron</keyword>
<dbReference type="EMBL" id="DAKRPA010000021">
    <property type="protein sequence ID" value="DBA03320.1"/>
    <property type="molecule type" value="Genomic_DNA"/>
</dbReference>
<dbReference type="AlphaFoldDB" id="A0AAV2ZFY8"/>
<evidence type="ECO:0000256" key="8">
    <source>
        <dbReference type="ARBA" id="ARBA00022801"/>
    </source>
</evidence>
<evidence type="ECO:0000256" key="5">
    <source>
        <dbReference type="ARBA" id="ARBA00006045"/>
    </source>
</evidence>
<evidence type="ECO:0000256" key="10">
    <source>
        <dbReference type="ARBA" id="ARBA00023004"/>
    </source>
</evidence>
<evidence type="ECO:0000256" key="7">
    <source>
        <dbReference type="ARBA" id="ARBA00022723"/>
    </source>
</evidence>
<comment type="cofactor">
    <cofactor evidence="3">
        <name>Fe(2+)</name>
        <dbReference type="ChEBI" id="CHEBI:29033"/>
    </cofactor>
</comment>
<keyword evidence="11" id="KW-0464">Manganese</keyword>
<keyword evidence="7" id="KW-0479">Metal-binding</keyword>
<evidence type="ECO:0000256" key="4">
    <source>
        <dbReference type="ARBA" id="ARBA00004123"/>
    </source>
</evidence>
<keyword evidence="15" id="KW-1185">Reference proteome</keyword>
<comment type="subcellular location">
    <subcellularLocation>
        <location evidence="4">Nucleus</location>
    </subcellularLocation>
</comment>
<dbReference type="InterPro" id="IPR007708">
    <property type="entry name" value="DBR1_C"/>
</dbReference>
<evidence type="ECO:0000256" key="12">
    <source>
        <dbReference type="ARBA" id="ARBA00023242"/>
    </source>
</evidence>
<dbReference type="SUPFAM" id="SSF56300">
    <property type="entry name" value="Metallo-dependent phosphatases"/>
    <property type="match status" value="1"/>
</dbReference>
<gene>
    <name evidence="14" type="ORF">N0F65_011679</name>
</gene>
<organism evidence="14 15">
    <name type="scientific">Lagenidium giganteum</name>
    <dbReference type="NCBI Taxonomy" id="4803"/>
    <lineage>
        <taxon>Eukaryota</taxon>
        <taxon>Sar</taxon>
        <taxon>Stramenopiles</taxon>
        <taxon>Oomycota</taxon>
        <taxon>Peronosporomycetes</taxon>
        <taxon>Pythiales</taxon>
        <taxon>Pythiaceae</taxon>
    </lineage>
</organism>
<sequence length="400" mass="45059">MVRIGVVGCAHGALDAIYAFALEHNAEHPSEPIELILCCGDFECIRNESDLQCKASPPRYRHMNNFHEYYRGVKTAPILTIFVGGNHEASNYLQELFYGGWVAPNIFYLGAAGVVNVGGLRIAGLSGIYDKGRYHLGHFEVAPYSKKTISSVYYVREVEVFELSHMSNVPIDISMTHDWPRKIEDHGDLDALLRQRPDFKTSIDADAFGSPASEFLLSKLRPRFWFAGHMHVNFEATVAHATDDTTTKFFGVSKCFRTTACMEIIDVPARPEVSNASTQPAKIMVDRQWLTVLLATHSLSSMSKDHVRLPTKPIVLHREDFAWVDQQLEEFYTKHHDNKTHGEWITDFEMTALPHGEADLSNPQFDIGNPQTDTLLELLKLDHIVTRPSGDEAALVDFEI</sequence>
<evidence type="ECO:0000259" key="13">
    <source>
        <dbReference type="SMART" id="SM01124"/>
    </source>
</evidence>
<dbReference type="GO" id="GO:0005634">
    <property type="term" value="C:nucleus"/>
    <property type="evidence" value="ECO:0007669"/>
    <property type="project" value="UniProtKB-SubCell"/>
</dbReference>
<dbReference type="InterPro" id="IPR029052">
    <property type="entry name" value="Metallo-depent_PP-like"/>
</dbReference>
<keyword evidence="6" id="KW-0507">mRNA processing</keyword>
<comment type="similarity">
    <text evidence="5">Belongs to the lariat debranching enzyme family.</text>
</comment>
<evidence type="ECO:0000313" key="15">
    <source>
        <dbReference type="Proteomes" id="UP001146120"/>
    </source>
</evidence>
<comment type="cofactor">
    <cofactor evidence="1">
        <name>Mn(2+)</name>
        <dbReference type="ChEBI" id="CHEBI:29035"/>
    </cofactor>
</comment>
<dbReference type="InterPro" id="IPR004843">
    <property type="entry name" value="Calcineurin-like_PHP"/>
</dbReference>
<evidence type="ECO:0000256" key="9">
    <source>
        <dbReference type="ARBA" id="ARBA00022833"/>
    </source>
</evidence>
<dbReference type="GO" id="GO:0000398">
    <property type="term" value="P:mRNA splicing, via spliceosome"/>
    <property type="evidence" value="ECO:0007669"/>
    <property type="project" value="TreeGrafter"/>
</dbReference>
<proteinExistence type="inferred from homology"/>
<evidence type="ECO:0000256" key="11">
    <source>
        <dbReference type="ARBA" id="ARBA00023211"/>
    </source>
</evidence>
<evidence type="ECO:0000256" key="2">
    <source>
        <dbReference type="ARBA" id="ARBA00001947"/>
    </source>
</evidence>
<dbReference type="GO" id="GO:0046872">
    <property type="term" value="F:metal ion binding"/>
    <property type="evidence" value="ECO:0007669"/>
    <property type="project" value="UniProtKB-KW"/>
</dbReference>
<evidence type="ECO:0000313" key="14">
    <source>
        <dbReference type="EMBL" id="DBA03320.1"/>
    </source>
</evidence>
<reference evidence="14" key="1">
    <citation type="submission" date="2022-11" db="EMBL/GenBank/DDBJ databases">
        <authorList>
            <person name="Morgan W.R."/>
            <person name="Tartar A."/>
        </authorList>
    </citation>
    <scope>NUCLEOTIDE SEQUENCE</scope>
    <source>
        <strain evidence="14">ARSEF 373</strain>
    </source>
</reference>
<dbReference type="GO" id="GO:0008419">
    <property type="term" value="F:RNA lariat debranching enzyme activity"/>
    <property type="evidence" value="ECO:0007669"/>
    <property type="project" value="UniProtKB-ARBA"/>
</dbReference>
<comment type="cofactor">
    <cofactor evidence="2">
        <name>Zn(2+)</name>
        <dbReference type="ChEBI" id="CHEBI:29105"/>
    </cofactor>
</comment>
<dbReference type="Pfam" id="PF00149">
    <property type="entry name" value="Metallophos"/>
    <property type="match status" value="1"/>
</dbReference>
<dbReference type="PANTHER" id="PTHR12849:SF0">
    <property type="entry name" value="LARIAT DEBRANCHING ENZYME"/>
    <property type="match status" value="1"/>
</dbReference>